<proteinExistence type="predicted"/>
<dbReference type="InterPro" id="IPR051678">
    <property type="entry name" value="AGP_Transferase"/>
</dbReference>
<evidence type="ECO:0000313" key="3">
    <source>
        <dbReference type="Proteomes" id="UP000799539"/>
    </source>
</evidence>
<dbReference type="InterPro" id="IPR016259">
    <property type="entry name" value="Hygromycin-B_Kinase"/>
</dbReference>
<feature type="domain" description="Aminoglycoside phosphotransferase" evidence="1">
    <location>
        <begin position="20"/>
        <end position="198"/>
    </location>
</feature>
<accession>A0A6A6FL53</accession>
<dbReference type="EMBL" id="ML992669">
    <property type="protein sequence ID" value="KAF2214177.1"/>
    <property type="molecule type" value="Genomic_DNA"/>
</dbReference>
<sequence length="221" mass="24988">IFALHDENIILKVGPSVEMCEAEAMRFVARETRIPVPEVIKSYMEDGNGYIFMSRLEGEPLGDCWAQLSPDLRSVVVHQLAGYLQELSSLHGDFYGALWHQPSKDIFFMHLPFRSEQVRYGPYHSRQQYNEGLIKALENSTPTASLAGLEEGLIDKLMNNNDDTKVFSHGDLQPMNVLVDKSTGRITGILDWESAGFSIRGREYYEAKARARSEAWSDALD</sequence>
<keyword evidence="3" id="KW-1185">Reference proteome</keyword>
<dbReference type="PANTHER" id="PTHR21310:SF15">
    <property type="entry name" value="AMINOGLYCOSIDE PHOSPHOTRANSFERASE DOMAIN-CONTAINING PROTEIN"/>
    <property type="match status" value="1"/>
</dbReference>
<name>A0A6A6FL53_9PEZI</name>
<dbReference type="Gene3D" id="3.90.1200.10">
    <property type="match status" value="1"/>
</dbReference>
<dbReference type="PANTHER" id="PTHR21310">
    <property type="entry name" value="AMINOGLYCOSIDE PHOSPHOTRANSFERASE-RELATED-RELATED"/>
    <property type="match status" value="1"/>
</dbReference>
<feature type="non-terminal residue" evidence="2">
    <location>
        <position position="221"/>
    </location>
</feature>
<organism evidence="2 3">
    <name type="scientific">Cercospora zeae-maydis SCOH1-5</name>
    <dbReference type="NCBI Taxonomy" id="717836"/>
    <lineage>
        <taxon>Eukaryota</taxon>
        <taxon>Fungi</taxon>
        <taxon>Dikarya</taxon>
        <taxon>Ascomycota</taxon>
        <taxon>Pezizomycotina</taxon>
        <taxon>Dothideomycetes</taxon>
        <taxon>Dothideomycetidae</taxon>
        <taxon>Mycosphaerellales</taxon>
        <taxon>Mycosphaerellaceae</taxon>
        <taxon>Cercospora</taxon>
    </lineage>
</organism>
<reference evidence="2" key="1">
    <citation type="journal article" date="2020" name="Stud. Mycol.">
        <title>101 Dothideomycetes genomes: a test case for predicting lifestyles and emergence of pathogens.</title>
        <authorList>
            <person name="Haridas S."/>
            <person name="Albert R."/>
            <person name="Binder M."/>
            <person name="Bloem J."/>
            <person name="Labutti K."/>
            <person name="Salamov A."/>
            <person name="Andreopoulos B."/>
            <person name="Baker S."/>
            <person name="Barry K."/>
            <person name="Bills G."/>
            <person name="Bluhm B."/>
            <person name="Cannon C."/>
            <person name="Castanera R."/>
            <person name="Culley D."/>
            <person name="Daum C."/>
            <person name="Ezra D."/>
            <person name="Gonzalez J."/>
            <person name="Henrissat B."/>
            <person name="Kuo A."/>
            <person name="Liang C."/>
            <person name="Lipzen A."/>
            <person name="Lutzoni F."/>
            <person name="Magnuson J."/>
            <person name="Mondo S."/>
            <person name="Nolan M."/>
            <person name="Ohm R."/>
            <person name="Pangilinan J."/>
            <person name="Park H.-J."/>
            <person name="Ramirez L."/>
            <person name="Alfaro M."/>
            <person name="Sun H."/>
            <person name="Tritt A."/>
            <person name="Yoshinaga Y."/>
            <person name="Zwiers L.-H."/>
            <person name="Turgeon B."/>
            <person name="Goodwin S."/>
            <person name="Spatafora J."/>
            <person name="Crous P."/>
            <person name="Grigoriev I."/>
        </authorList>
    </citation>
    <scope>NUCLEOTIDE SEQUENCE</scope>
    <source>
        <strain evidence="2">SCOH1-5</strain>
    </source>
</reference>
<dbReference type="Gene3D" id="3.30.200.150">
    <property type="match status" value="1"/>
</dbReference>
<dbReference type="CDD" id="cd05120">
    <property type="entry name" value="APH_ChoK_like"/>
    <property type="match status" value="1"/>
</dbReference>
<evidence type="ECO:0000313" key="2">
    <source>
        <dbReference type="EMBL" id="KAF2214177.1"/>
    </source>
</evidence>
<protein>
    <recommendedName>
        <fullName evidence="1">Aminoglycoside phosphotransferase domain-containing protein</fullName>
    </recommendedName>
</protein>
<dbReference type="OrthoDB" id="2906425at2759"/>
<dbReference type="Pfam" id="PF01636">
    <property type="entry name" value="APH"/>
    <property type="match status" value="1"/>
</dbReference>
<gene>
    <name evidence="2" type="ORF">CERZMDRAFT_11284</name>
</gene>
<feature type="non-terminal residue" evidence="2">
    <location>
        <position position="1"/>
    </location>
</feature>
<dbReference type="SUPFAM" id="SSF56112">
    <property type="entry name" value="Protein kinase-like (PK-like)"/>
    <property type="match status" value="1"/>
</dbReference>
<dbReference type="Proteomes" id="UP000799539">
    <property type="component" value="Unassembled WGS sequence"/>
</dbReference>
<dbReference type="InterPro" id="IPR011009">
    <property type="entry name" value="Kinase-like_dom_sf"/>
</dbReference>
<dbReference type="InterPro" id="IPR002575">
    <property type="entry name" value="Aminoglycoside_PTrfase"/>
</dbReference>
<evidence type="ECO:0000259" key="1">
    <source>
        <dbReference type="Pfam" id="PF01636"/>
    </source>
</evidence>
<dbReference type="AlphaFoldDB" id="A0A6A6FL53"/>
<dbReference type="PIRSF" id="PIRSF000707">
    <property type="entry name" value="Hygromycin-B_kinase"/>
    <property type="match status" value="1"/>
</dbReference>